<protein>
    <recommendedName>
        <fullName evidence="2">DNA-directed RNA polymerase</fullName>
        <ecNumber evidence="2">2.7.7.6</ecNumber>
    </recommendedName>
</protein>
<name>A0ABQ8P5J2_9CRYT</name>
<evidence type="ECO:0000259" key="8">
    <source>
        <dbReference type="Pfam" id="PF04563"/>
    </source>
</evidence>
<dbReference type="InterPro" id="IPR007644">
    <property type="entry name" value="RNA_pol_bsu_protrusion"/>
</dbReference>
<dbReference type="SUPFAM" id="SSF64484">
    <property type="entry name" value="beta and beta-prime subunits of DNA dependent RNA-polymerase"/>
    <property type="match status" value="1"/>
</dbReference>
<sequence>MEYQSRDRLLSAVWPHIESFNTFLSVGLKNIVKNLPKIYVDSEFAQDDCEQNAAYSPAEYLRIGVTSAKIGKPIFGNSELSGTKMTPQHARNGHMSYSAPLWLEFEGYNSSLDTSSKHSVYAGTIPIMVKSANCHLFGLGTKELVEKGEDPNEVGGYFIINGNERVIRYVIQQRCNYPIGIRRPRFMTFDSFGSEYAILMRSLRDDGTSTANYLYGTSDHQCIYRVLLNRQEWLIPFWPLLMAVGSIYDSSVLRSKILQYCNPKDENIFNTINMLTLEWGLDSSIGVDSEFVSASFGNKGPGDTDILENRYLHYIGRLVLDRQLRTGAPGGVECQAGVPDSDVYQADKAAAERDPRGVDRLLCLPGAAFPREPVLGSVQGCDFLVFAKDQVDLPDREQVKRRREEQGGQGEREFVA</sequence>
<comment type="caution">
    <text evidence="9">The sequence shown here is derived from an EMBL/GenBank/DDBJ whole genome shotgun (WGS) entry which is preliminary data.</text>
</comment>
<accession>A0ABQ8P5J2</accession>
<keyword evidence="3" id="KW-0240">DNA-directed RNA polymerase</keyword>
<comment type="similarity">
    <text evidence="1">Belongs to the RNA polymerase beta chain family.</text>
</comment>
<dbReference type="Gene3D" id="3.90.1110.10">
    <property type="entry name" value="RNA polymerase Rpb2, domain 2"/>
    <property type="match status" value="1"/>
</dbReference>
<organism evidence="9 10">
    <name type="scientific">Cryptosporidium canis</name>
    <dbReference type="NCBI Taxonomy" id="195482"/>
    <lineage>
        <taxon>Eukaryota</taxon>
        <taxon>Sar</taxon>
        <taxon>Alveolata</taxon>
        <taxon>Apicomplexa</taxon>
        <taxon>Conoidasida</taxon>
        <taxon>Coccidia</taxon>
        <taxon>Eucoccidiorida</taxon>
        <taxon>Eimeriorina</taxon>
        <taxon>Cryptosporidiidae</taxon>
        <taxon>Cryptosporidium</taxon>
    </lineage>
</organism>
<evidence type="ECO:0000256" key="5">
    <source>
        <dbReference type="ARBA" id="ARBA00022695"/>
    </source>
</evidence>
<dbReference type="InterPro" id="IPR037034">
    <property type="entry name" value="RNA_pol_Rpb2_2_sf"/>
</dbReference>
<evidence type="ECO:0000256" key="1">
    <source>
        <dbReference type="ARBA" id="ARBA00006835"/>
    </source>
</evidence>
<feature type="domain" description="RNA polymerase beta subunit protrusion" evidence="8">
    <location>
        <begin position="13"/>
        <end position="248"/>
    </location>
</feature>
<evidence type="ECO:0000313" key="9">
    <source>
        <dbReference type="EMBL" id="KAJ1606344.1"/>
    </source>
</evidence>
<keyword evidence="5" id="KW-0548">Nucleotidyltransferase</keyword>
<reference evidence="9" key="1">
    <citation type="submission" date="2022-10" db="EMBL/GenBank/DDBJ databases">
        <title>Adaptive evolution leads to modifications in subtelomeric GC content in a zoonotic Cryptosporidium species.</title>
        <authorList>
            <person name="Li J."/>
            <person name="Feng Y."/>
            <person name="Xiao L."/>
        </authorList>
    </citation>
    <scope>NUCLEOTIDE SEQUENCE</scope>
    <source>
        <strain evidence="9">25894</strain>
    </source>
</reference>
<dbReference type="Proteomes" id="UP001071777">
    <property type="component" value="Unassembled WGS sequence"/>
</dbReference>
<keyword evidence="10" id="KW-1185">Reference proteome</keyword>
<keyword evidence="6" id="KW-0804">Transcription</keyword>
<dbReference type="EC" id="2.7.7.6" evidence="2"/>
<dbReference type="PANTHER" id="PTHR20856">
    <property type="entry name" value="DNA-DIRECTED RNA POLYMERASE I SUBUNIT 2"/>
    <property type="match status" value="1"/>
</dbReference>
<dbReference type="Gene3D" id="3.90.1100.10">
    <property type="match status" value="1"/>
</dbReference>
<gene>
    <name evidence="9" type="ORF">OJ252_3187</name>
</gene>
<evidence type="ECO:0000256" key="2">
    <source>
        <dbReference type="ARBA" id="ARBA00012418"/>
    </source>
</evidence>
<evidence type="ECO:0000256" key="6">
    <source>
        <dbReference type="ARBA" id="ARBA00023163"/>
    </source>
</evidence>
<dbReference type="Pfam" id="PF04563">
    <property type="entry name" value="RNA_pol_Rpb2_1"/>
    <property type="match status" value="1"/>
</dbReference>
<keyword evidence="4" id="KW-0808">Transferase</keyword>
<evidence type="ECO:0000256" key="3">
    <source>
        <dbReference type="ARBA" id="ARBA00022478"/>
    </source>
</evidence>
<proteinExistence type="inferred from homology"/>
<dbReference type="EMBL" id="JAPCXB010000147">
    <property type="protein sequence ID" value="KAJ1606344.1"/>
    <property type="molecule type" value="Genomic_DNA"/>
</dbReference>
<evidence type="ECO:0000256" key="4">
    <source>
        <dbReference type="ARBA" id="ARBA00022679"/>
    </source>
</evidence>
<evidence type="ECO:0000313" key="10">
    <source>
        <dbReference type="Proteomes" id="UP001071777"/>
    </source>
</evidence>
<evidence type="ECO:0000256" key="7">
    <source>
        <dbReference type="SAM" id="MobiDB-lite"/>
    </source>
</evidence>
<dbReference type="InterPro" id="IPR015712">
    <property type="entry name" value="DNA-dir_RNA_pol_su2"/>
</dbReference>
<feature type="region of interest" description="Disordered" evidence="7">
    <location>
        <begin position="395"/>
        <end position="416"/>
    </location>
</feature>